<accession>A0ABX2Q736</accession>
<evidence type="ECO:0008006" key="4">
    <source>
        <dbReference type="Google" id="ProtNLM"/>
    </source>
</evidence>
<keyword evidence="1" id="KW-1133">Transmembrane helix</keyword>
<keyword evidence="1" id="KW-0812">Transmembrane</keyword>
<evidence type="ECO:0000313" key="3">
    <source>
        <dbReference type="Proteomes" id="UP000626554"/>
    </source>
</evidence>
<gene>
    <name evidence="2" type="ORF">HW556_18070</name>
</gene>
<proteinExistence type="predicted"/>
<comment type="caution">
    <text evidence="2">The sequence shown here is derived from an EMBL/GenBank/DDBJ whole genome shotgun (WGS) entry which is preliminary data.</text>
</comment>
<keyword evidence="3" id="KW-1185">Reference proteome</keyword>
<organism evidence="2 3">
    <name type="scientific">Hymenobacter terrestris</name>
    <dbReference type="NCBI Taxonomy" id="2748310"/>
    <lineage>
        <taxon>Bacteria</taxon>
        <taxon>Pseudomonadati</taxon>
        <taxon>Bacteroidota</taxon>
        <taxon>Cytophagia</taxon>
        <taxon>Cytophagales</taxon>
        <taxon>Hymenobacteraceae</taxon>
        <taxon>Hymenobacter</taxon>
    </lineage>
</organism>
<feature type="transmembrane region" description="Helical" evidence="1">
    <location>
        <begin position="52"/>
        <end position="70"/>
    </location>
</feature>
<name>A0ABX2Q736_9BACT</name>
<evidence type="ECO:0000313" key="2">
    <source>
        <dbReference type="EMBL" id="NVO86794.1"/>
    </source>
</evidence>
<evidence type="ECO:0000256" key="1">
    <source>
        <dbReference type="SAM" id="Phobius"/>
    </source>
</evidence>
<dbReference type="Proteomes" id="UP000626554">
    <property type="component" value="Unassembled WGS sequence"/>
</dbReference>
<dbReference type="EMBL" id="JABKAV010000121">
    <property type="protein sequence ID" value="NVO86794.1"/>
    <property type="molecule type" value="Genomic_DNA"/>
</dbReference>
<dbReference type="RefSeq" id="WP_176901517.1">
    <property type="nucleotide sequence ID" value="NZ_JABKAV010000121.1"/>
</dbReference>
<reference evidence="2 3" key="1">
    <citation type="submission" date="2020-05" db="EMBL/GenBank/DDBJ databases">
        <title>Hymenobacter terrestris sp. nov. and Hymenobacter lapidiphilus sp. nov., isolated from regoliths in Antarctica.</title>
        <authorList>
            <person name="Sedlacek I."/>
            <person name="Pantucek R."/>
            <person name="Zeman M."/>
            <person name="Holochova P."/>
            <person name="Kralova S."/>
            <person name="Stankova E."/>
            <person name="Sedo O."/>
            <person name="Micenkova L."/>
            <person name="Svec P."/>
            <person name="Gupta V."/>
            <person name="Sood U."/>
            <person name="Korpole U.S."/>
            <person name="Lal R."/>
        </authorList>
    </citation>
    <scope>NUCLEOTIDE SEQUENCE [LARGE SCALE GENOMIC DNA]</scope>
    <source>
        <strain evidence="2 3">P5252</strain>
    </source>
</reference>
<sequence length="105" mass="11634">MLHLKRTLLTVSVAAIAFLLQGLFVGTSYHILYCKGWADFSPYLRSTCWTLVPEYLVLALGLFGALKWGLNSSTKVASAYMGAFTVGWLLSFLGFAYNYYQANGC</sequence>
<feature type="transmembrane region" description="Helical" evidence="1">
    <location>
        <begin position="7"/>
        <end position="32"/>
    </location>
</feature>
<feature type="transmembrane region" description="Helical" evidence="1">
    <location>
        <begin position="77"/>
        <end position="100"/>
    </location>
</feature>
<keyword evidence="1" id="KW-0472">Membrane</keyword>
<protein>
    <recommendedName>
        <fullName evidence="4">MARVEL domain-containing protein</fullName>
    </recommendedName>
</protein>